<dbReference type="SMART" id="SM00552">
    <property type="entry name" value="ADEAMc"/>
    <property type="match status" value="1"/>
</dbReference>
<dbReference type="PANTHER" id="PTHR10910:SF62">
    <property type="entry name" value="AT07585P-RELATED"/>
    <property type="match status" value="1"/>
</dbReference>
<keyword evidence="3" id="KW-1185">Reference proteome</keyword>
<evidence type="ECO:0000259" key="1">
    <source>
        <dbReference type="PROSITE" id="PS50141"/>
    </source>
</evidence>
<gene>
    <name evidence="2" type="ORF">ASIM_LOCUS13121</name>
</gene>
<evidence type="ECO:0000313" key="2">
    <source>
        <dbReference type="EMBL" id="VDK48989.1"/>
    </source>
</evidence>
<evidence type="ECO:0000313" key="4">
    <source>
        <dbReference type="WBParaSite" id="ASIM_0001369301-mRNA-1"/>
    </source>
</evidence>
<dbReference type="GO" id="GO:0006382">
    <property type="term" value="P:adenosine to inosine editing"/>
    <property type="evidence" value="ECO:0007669"/>
    <property type="project" value="TreeGrafter"/>
</dbReference>
<dbReference type="GO" id="GO:0008251">
    <property type="term" value="F:tRNA-specific adenosine deaminase activity"/>
    <property type="evidence" value="ECO:0007669"/>
    <property type="project" value="TreeGrafter"/>
</dbReference>
<dbReference type="GO" id="GO:0003726">
    <property type="term" value="F:double-stranded RNA adenosine deaminase activity"/>
    <property type="evidence" value="ECO:0007669"/>
    <property type="project" value="TreeGrafter"/>
</dbReference>
<dbReference type="EMBL" id="UYRR01031318">
    <property type="protein sequence ID" value="VDK48989.1"/>
    <property type="molecule type" value="Genomic_DNA"/>
</dbReference>
<accession>A0A0M3JYZ5</accession>
<organism evidence="4">
    <name type="scientific">Anisakis simplex</name>
    <name type="common">Herring worm</name>
    <dbReference type="NCBI Taxonomy" id="6269"/>
    <lineage>
        <taxon>Eukaryota</taxon>
        <taxon>Metazoa</taxon>
        <taxon>Ecdysozoa</taxon>
        <taxon>Nematoda</taxon>
        <taxon>Chromadorea</taxon>
        <taxon>Rhabditida</taxon>
        <taxon>Spirurina</taxon>
        <taxon>Ascaridomorpha</taxon>
        <taxon>Ascaridoidea</taxon>
        <taxon>Anisakidae</taxon>
        <taxon>Anisakis</taxon>
        <taxon>Anisakis simplex complex</taxon>
    </lineage>
</organism>
<dbReference type="WBParaSite" id="ASIM_0001369301-mRNA-1">
    <property type="protein sequence ID" value="ASIM_0001369301-mRNA-1"/>
    <property type="gene ID" value="ASIM_0001369301"/>
</dbReference>
<dbReference type="SUPFAM" id="SSF54768">
    <property type="entry name" value="dsRNA-binding domain-like"/>
    <property type="match status" value="2"/>
</dbReference>
<dbReference type="PROSITE" id="PS50141">
    <property type="entry name" value="A_DEAMIN_EDITASE"/>
    <property type="match status" value="1"/>
</dbReference>
<proteinExistence type="predicted"/>
<sequence>MNSPEITEPVETNDVIAVGTSRRNTELNPEDISSAAQRYIAACNKNVISIALEYAQRKKFEFKLEIVQNYANRFQCSTVIDDIKFSGLWCSSKQKAKVSCCRIVIDHLVTVNFLNIRSQQYIWESGKNVISLVHEYADRMGLEKRFFETSSLSGFQYSFTIGESKLTGLQCSSKRAAKVSCCRVVIDYLIKVKFIRYVRNKKIHIGATCEDGIEIKNSIFEYMQWTVYSTVNRECFLHPQIQGSEKVIAGIFMLDMNKNKCYLISWATGNKCVNGEALSTRGETVNDSHAEILSRRGLLRFLYKQVEVYLLDEQKSIFKIENGTLSLRPSLSFHLYVNTAPCGDGRVFSFASEDFGNGSLHRPIFDKHKGTLRTKIEFGEGTVPIPSEIRLQTMDGIYGGERLRTMSCSDKILKWNALGLQGCLLTAFMRPIYLRSLTINQLFHYGHLSRSICCRLDAQKLKLSEPFTVNHPYLASCGKMPSDRKIRKNTLLAANWNLSDDSVEIINSRTGRIHPSGDISRLCKRSMYECFVGIEQKVRTKKSRTPSNETYLRKKERCHQYMTARDRFFIALKESGYGCWLQKPDEEKMFRLGD</sequence>
<name>A0A0M3JYZ5_ANISI</name>
<dbReference type="PANTHER" id="PTHR10910">
    <property type="entry name" value="EUKARYOTE SPECIFIC DSRNA BINDING PROTEIN"/>
    <property type="match status" value="1"/>
</dbReference>
<dbReference type="AlphaFoldDB" id="A0A0M3JYZ5"/>
<reference evidence="2 3" key="2">
    <citation type="submission" date="2018-11" db="EMBL/GenBank/DDBJ databases">
        <authorList>
            <consortium name="Pathogen Informatics"/>
        </authorList>
    </citation>
    <scope>NUCLEOTIDE SEQUENCE [LARGE SCALE GENOMIC DNA]</scope>
</reference>
<protein>
    <submittedName>
        <fullName evidence="4">A to I editase domain-containing protein</fullName>
    </submittedName>
</protein>
<reference evidence="4" key="1">
    <citation type="submission" date="2017-02" db="UniProtKB">
        <authorList>
            <consortium name="WormBaseParasite"/>
        </authorList>
    </citation>
    <scope>IDENTIFICATION</scope>
</reference>
<dbReference type="GO" id="GO:0005730">
    <property type="term" value="C:nucleolus"/>
    <property type="evidence" value="ECO:0007669"/>
    <property type="project" value="TreeGrafter"/>
</dbReference>
<dbReference type="Pfam" id="PF02137">
    <property type="entry name" value="A_deamin"/>
    <property type="match status" value="1"/>
</dbReference>
<dbReference type="Gene3D" id="3.30.160.20">
    <property type="match status" value="2"/>
</dbReference>
<dbReference type="OrthoDB" id="10268011at2759"/>
<dbReference type="GO" id="GO:0003725">
    <property type="term" value="F:double-stranded RNA binding"/>
    <property type="evidence" value="ECO:0007669"/>
    <property type="project" value="TreeGrafter"/>
</dbReference>
<dbReference type="GO" id="GO:0005737">
    <property type="term" value="C:cytoplasm"/>
    <property type="evidence" value="ECO:0007669"/>
    <property type="project" value="TreeGrafter"/>
</dbReference>
<feature type="domain" description="A to I editase" evidence="1">
    <location>
        <begin position="265"/>
        <end position="590"/>
    </location>
</feature>
<evidence type="ECO:0000313" key="3">
    <source>
        <dbReference type="Proteomes" id="UP000267096"/>
    </source>
</evidence>
<dbReference type="InterPro" id="IPR002466">
    <property type="entry name" value="A_deamin"/>
</dbReference>
<dbReference type="Pfam" id="PF00035">
    <property type="entry name" value="dsrm"/>
    <property type="match status" value="1"/>
</dbReference>
<dbReference type="GO" id="GO:0006396">
    <property type="term" value="P:RNA processing"/>
    <property type="evidence" value="ECO:0007669"/>
    <property type="project" value="InterPro"/>
</dbReference>
<dbReference type="Proteomes" id="UP000267096">
    <property type="component" value="Unassembled WGS sequence"/>
</dbReference>
<dbReference type="InterPro" id="IPR014720">
    <property type="entry name" value="dsRBD_dom"/>
</dbReference>